<dbReference type="PANTHER" id="PTHR31479:SF31">
    <property type="entry name" value="ALPHA_BETA-HYDROLASES SUPERFAMILY PROTEIN"/>
    <property type="match status" value="1"/>
</dbReference>
<evidence type="ECO:0000313" key="1">
    <source>
        <dbReference type="EMBL" id="SPC87853.1"/>
    </source>
</evidence>
<accession>A0A2N9FKZ3</accession>
<dbReference type="AlphaFoldDB" id="A0A2N9FKZ3"/>
<organism evidence="1">
    <name type="scientific">Fagus sylvatica</name>
    <name type="common">Beechnut</name>
    <dbReference type="NCBI Taxonomy" id="28930"/>
    <lineage>
        <taxon>Eukaryota</taxon>
        <taxon>Viridiplantae</taxon>
        <taxon>Streptophyta</taxon>
        <taxon>Embryophyta</taxon>
        <taxon>Tracheophyta</taxon>
        <taxon>Spermatophyta</taxon>
        <taxon>Magnoliopsida</taxon>
        <taxon>eudicotyledons</taxon>
        <taxon>Gunneridae</taxon>
        <taxon>Pentapetalae</taxon>
        <taxon>rosids</taxon>
        <taxon>fabids</taxon>
        <taxon>Fagales</taxon>
        <taxon>Fagaceae</taxon>
        <taxon>Fagus</taxon>
    </lineage>
</organism>
<dbReference type="InterPro" id="IPR029058">
    <property type="entry name" value="AB_hydrolase_fold"/>
</dbReference>
<name>A0A2N9FKZ3_FAGSY</name>
<dbReference type="SUPFAM" id="SSF53474">
    <property type="entry name" value="alpha/beta-Hydrolases"/>
    <property type="match status" value="1"/>
</dbReference>
<proteinExistence type="predicted"/>
<gene>
    <name evidence="1" type="ORF">FSB_LOCUS15735</name>
</gene>
<dbReference type="EMBL" id="OIVN01000951">
    <property type="protein sequence ID" value="SPC87853.1"/>
    <property type="molecule type" value="Genomic_DNA"/>
</dbReference>
<dbReference type="PANTHER" id="PTHR31479">
    <property type="entry name" value="ALPHA/BETA-HYDROLASES SUPERFAMILY PROTEIN"/>
    <property type="match status" value="1"/>
</dbReference>
<reference evidence="1" key="1">
    <citation type="submission" date="2018-02" db="EMBL/GenBank/DDBJ databases">
        <authorList>
            <person name="Cohen D.B."/>
            <person name="Kent A.D."/>
        </authorList>
    </citation>
    <scope>NUCLEOTIDE SEQUENCE</scope>
</reference>
<protein>
    <submittedName>
        <fullName evidence="1">Uncharacterized protein</fullName>
    </submittedName>
</protein>
<dbReference type="Gene3D" id="3.40.50.1820">
    <property type="entry name" value="alpha/beta hydrolase"/>
    <property type="match status" value="1"/>
</dbReference>
<sequence>MKISKFKGGDPLWWLFEVYNFFALENTPPHHMVSIPSYFLEGEVLEWFQVLEASRLCIDWVEFVCSLQDCFQKPIHDAPMEATTQEFPLDLTKIQESMEILEVEEESNIQEAEVTSNIDEPIKAQEVEENPFQMLSVKDEQSNTRSNACQVGHFQPLRNNKDHRRSIAASLVQGVYILELDRQQNRQGPQALAPAWWDFFNFQLNHVLVDKVDNSIFGTIFESQFPASNCGNSETNTPKYVIAFRGTLTEPDTLLRDLKLDLGCIRNKLQLDTRFEIAMKFVKEMVDIAGATNVWLAGHSLGSAIALLAGKNMTKVGYNLETYLFNPPFFSIPIEGVKNQKVKDSIRFANSVVKAGLVVATKACKYNKPREDDESFDVLSDWFPYLFVNPNDPICSEYIGYFEHRKKMEEIGAGKVERLATKNSMRNLFLNALGRDLEEALHLLPSAYLITNLGQSPNFRRAHGLEQWWSPDTQCQLILYQFQ</sequence>